<feature type="compositionally biased region" description="Basic residues" evidence="1">
    <location>
        <begin position="303"/>
        <end position="332"/>
    </location>
</feature>
<evidence type="ECO:0000256" key="1">
    <source>
        <dbReference type="SAM" id="MobiDB-lite"/>
    </source>
</evidence>
<evidence type="ECO:0000313" key="3">
    <source>
        <dbReference type="Proteomes" id="UP000326396"/>
    </source>
</evidence>
<evidence type="ECO:0000313" key="2">
    <source>
        <dbReference type="EMBL" id="KAD7480512.1"/>
    </source>
</evidence>
<accession>A0A5N6Q792</accession>
<protein>
    <recommendedName>
        <fullName evidence="4">DNA-binding protein BIN4</fullName>
    </recommendedName>
</protein>
<dbReference type="AlphaFoldDB" id="A0A5N6Q792"/>
<dbReference type="GO" id="GO:0009330">
    <property type="term" value="C:DNA topoisomerase type II (double strand cut, ATP-hydrolyzing) complex"/>
    <property type="evidence" value="ECO:0007669"/>
    <property type="project" value="InterPro"/>
</dbReference>
<feature type="compositionally biased region" description="Low complexity" evidence="1">
    <location>
        <begin position="19"/>
        <end position="40"/>
    </location>
</feature>
<proteinExistence type="predicted"/>
<feature type="compositionally biased region" description="Basic and acidic residues" evidence="1">
    <location>
        <begin position="54"/>
        <end position="75"/>
    </location>
</feature>
<dbReference type="PANTHER" id="PTHR34810:SF1">
    <property type="entry name" value="DNA-BINDING PROTEIN BIN4"/>
    <property type="match status" value="1"/>
</dbReference>
<dbReference type="PANTHER" id="PTHR34810">
    <property type="entry name" value="DNA-BINDING PROTEIN BIN4"/>
    <property type="match status" value="1"/>
</dbReference>
<feature type="compositionally biased region" description="Basic and acidic residues" evidence="1">
    <location>
        <begin position="107"/>
        <end position="130"/>
    </location>
</feature>
<dbReference type="GO" id="GO:0051276">
    <property type="term" value="P:chromosome organization"/>
    <property type="evidence" value="ECO:0007669"/>
    <property type="project" value="TreeGrafter"/>
</dbReference>
<sequence>MSSSSREYSPDWLRNVQAPPTTSILTLSSSSDDDQLPISSVVNNTSQPSIKRNRLGETEGNKGDRKAAKNTKSQEPKISVWKFPSDSEHELSEGQHPNTEDDEAEETSLKRASKLESSKKRLTAEIKGENMTDQENDDDKDDDLKVLERETTDEKQTGPYVIKNDKLSNVVVLVECEGDSIDLSGDLGSVGRVVISDSPCGDQDMLLDLKGTIYKTIIMPSRTLCVVSSHKLIEAIMNDFIRLMPQSNVYEAETMVEVGTLEGFLFNSEDEGDTHANRQTDENEGGEPQANGKSRGKSEAAKKKGKTAVKKPTSKKFNKKKAPVAKKTKAKR</sequence>
<dbReference type="InterPro" id="IPR033246">
    <property type="entry name" value="BIN4"/>
</dbReference>
<dbReference type="Proteomes" id="UP000326396">
    <property type="component" value="Linkage Group LG1"/>
</dbReference>
<dbReference type="EMBL" id="SZYD01000001">
    <property type="protein sequence ID" value="KAD7480512.1"/>
    <property type="molecule type" value="Genomic_DNA"/>
</dbReference>
<feature type="compositionally biased region" description="Polar residues" evidence="1">
    <location>
        <begin position="41"/>
        <end position="50"/>
    </location>
</feature>
<feature type="region of interest" description="Disordered" evidence="1">
    <location>
        <begin position="267"/>
        <end position="332"/>
    </location>
</feature>
<gene>
    <name evidence="2" type="ORF">E3N88_03648</name>
</gene>
<dbReference type="GO" id="GO:0042023">
    <property type="term" value="P:DNA endoreduplication"/>
    <property type="evidence" value="ECO:0007669"/>
    <property type="project" value="InterPro"/>
</dbReference>
<comment type="caution">
    <text evidence="2">The sequence shown here is derived from an EMBL/GenBank/DDBJ whole genome shotgun (WGS) entry which is preliminary data.</text>
</comment>
<dbReference type="OrthoDB" id="549068at2759"/>
<organism evidence="2 3">
    <name type="scientific">Mikania micrantha</name>
    <name type="common">bitter vine</name>
    <dbReference type="NCBI Taxonomy" id="192012"/>
    <lineage>
        <taxon>Eukaryota</taxon>
        <taxon>Viridiplantae</taxon>
        <taxon>Streptophyta</taxon>
        <taxon>Embryophyta</taxon>
        <taxon>Tracheophyta</taxon>
        <taxon>Spermatophyta</taxon>
        <taxon>Magnoliopsida</taxon>
        <taxon>eudicotyledons</taxon>
        <taxon>Gunneridae</taxon>
        <taxon>Pentapetalae</taxon>
        <taxon>asterids</taxon>
        <taxon>campanulids</taxon>
        <taxon>Asterales</taxon>
        <taxon>Asteraceae</taxon>
        <taxon>Asteroideae</taxon>
        <taxon>Heliantheae alliance</taxon>
        <taxon>Eupatorieae</taxon>
        <taxon>Mikania</taxon>
    </lineage>
</organism>
<reference evidence="2 3" key="1">
    <citation type="submission" date="2019-05" db="EMBL/GenBank/DDBJ databases">
        <title>Mikania micrantha, genome provides insights into the molecular mechanism of rapid growth.</title>
        <authorList>
            <person name="Liu B."/>
        </authorList>
    </citation>
    <scope>NUCLEOTIDE SEQUENCE [LARGE SCALE GENOMIC DNA]</scope>
    <source>
        <strain evidence="2">NLD-2019</strain>
        <tissue evidence="2">Leaf</tissue>
    </source>
</reference>
<keyword evidence="3" id="KW-1185">Reference proteome</keyword>
<evidence type="ECO:0008006" key="4">
    <source>
        <dbReference type="Google" id="ProtNLM"/>
    </source>
</evidence>
<feature type="compositionally biased region" description="Acidic residues" evidence="1">
    <location>
        <begin position="132"/>
        <end position="141"/>
    </location>
</feature>
<dbReference type="GO" id="GO:0005634">
    <property type="term" value="C:nucleus"/>
    <property type="evidence" value="ECO:0007669"/>
    <property type="project" value="TreeGrafter"/>
</dbReference>
<dbReference type="GO" id="GO:0003690">
    <property type="term" value="F:double-stranded DNA binding"/>
    <property type="evidence" value="ECO:0007669"/>
    <property type="project" value="InterPro"/>
</dbReference>
<name>A0A5N6Q792_9ASTR</name>
<feature type="region of interest" description="Disordered" evidence="1">
    <location>
        <begin position="1"/>
        <end position="143"/>
    </location>
</feature>